<evidence type="ECO:0000256" key="6">
    <source>
        <dbReference type="ARBA" id="ARBA00022989"/>
    </source>
</evidence>
<evidence type="ECO:0000256" key="1">
    <source>
        <dbReference type="ARBA" id="ARBA00004211"/>
    </source>
</evidence>
<evidence type="ECO:0000256" key="4">
    <source>
        <dbReference type="ARBA" id="ARBA00022692"/>
    </source>
</evidence>
<dbReference type="SUPFAM" id="SSF58038">
    <property type="entry name" value="SNARE fusion complex"/>
    <property type="match status" value="1"/>
</dbReference>
<dbReference type="InterPro" id="IPR006012">
    <property type="entry name" value="Syntaxin/epimorphin_CS"/>
</dbReference>
<comment type="subcellular location">
    <subcellularLocation>
        <location evidence="1">Membrane</location>
        <topology evidence="1">Single-pass type IV membrane protein</topology>
    </subcellularLocation>
</comment>
<keyword evidence="7 9" id="KW-0175">Coiled coil</keyword>
<keyword evidence="5" id="KW-0653">Protein transport</keyword>
<keyword evidence="12" id="KW-1185">Reference proteome</keyword>
<dbReference type="GO" id="GO:0006906">
    <property type="term" value="P:vesicle fusion"/>
    <property type="evidence" value="ECO:0007669"/>
    <property type="project" value="TreeGrafter"/>
</dbReference>
<evidence type="ECO:0000313" key="12">
    <source>
        <dbReference type="Proteomes" id="UP000504610"/>
    </source>
</evidence>
<dbReference type="KEGG" id="rsz:108810281"/>
<comment type="similarity">
    <text evidence="2">Belongs to the syntaxin family.</text>
</comment>
<feature type="transmembrane region" description="Helical" evidence="10">
    <location>
        <begin position="266"/>
        <end position="284"/>
    </location>
</feature>
<dbReference type="GO" id="GO:0012505">
    <property type="term" value="C:endomembrane system"/>
    <property type="evidence" value="ECO:0007669"/>
    <property type="project" value="TreeGrafter"/>
</dbReference>
<dbReference type="AlphaFoldDB" id="A0A9W3C1S1"/>
<dbReference type="Gene3D" id="1.20.5.110">
    <property type="match status" value="1"/>
</dbReference>
<keyword evidence="6 10" id="KW-1133">Transmembrane helix</keyword>
<keyword evidence="4 10" id="KW-0812">Transmembrane</keyword>
<evidence type="ECO:0000313" key="13">
    <source>
        <dbReference type="RefSeq" id="XP_056845591.1"/>
    </source>
</evidence>
<dbReference type="GO" id="GO:0005484">
    <property type="term" value="F:SNAP receptor activity"/>
    <property type="evidence" value="ECO:0007669"/>
    <property type="project" value="InterPro"/>
</dbReference>
<feature type="coiled-coil region" evidence="9">
    <location>
        <begin position="204"/>
        <end position="252"/>
    </location>
</feature>
<sequence>MTVINIIFRVDEICKKYDKYDVDKQRELGASGDDAFSRLFNSIDTDIESVVHKAELASTESNRAAAVALNAEVRRTKARLAEDVVKLQKLAVKKVKGLTKEERESRCDLVIALADRIQVIPDGHERQSNNEWGGASAPNKNIKFDISEEDMDDGFFQQTEESSQFRQEYEMRKKKQACKKYIHLTFFNLTTRFQINVFLQDEGLDVISEGLDALKNLARDMNEELDKQVPLMDEMETKVDGATSDLKNTNVRLKQQLVKMRSSRNFCIDIILLCVVLGIISYIYNALS</sequence>
<dbReference type="PANTHER" id="PTHR19957:SF263">
    <property type="entry name" value="SYNTAXIN-72"/>
    <property type="match status" value="1"/>
</dbReference>
<dbReference type="Pfam" id="PF05739">
    <property type="entry name" value="SNARE"/>
    <property type="match status" value="1"/>
</dbReference>
<reference evidence="13" key="2">
    <citation type="submission" date="2025-08" db="UniProtKB">
        <authorList>
            <consortium name="RefSeq"/>
        </authorList>
    </citation>
    <scope>IDENTIFICATION</scope>
    <source>
        <tissue evidence="13">Leaf</tissue>
    </source>
</reference>
<dbReference type="PANTHER" id="PTHR19957">
    <property type="entry name" value="SYNTAXIN"/>
    <property type="match status" value="1"/>
</dbReference>
<dbReference type="PROSITE" id="PS50192">
    <property type="entry name" value="T_SNARE"/>
    <property type="match status" value="1"/>
</dbReference>
<dbReference type="GO" id="GO:0031201">
    <property type="term" value="C:SNARE complex"/>
    <property type="evidence" value="ECO:0007669"/>
    <property type="project" value="TreeGrafter"/>
</dbReference>
<keyword evidence="8 10" id="KW-0472">Membrane</keyword>
<dbReference type="OrthoDB" id="29755at2759"/>
<dbReference type="GO" id="GO:0006886">
    <property type="term" value="P:intracellular protein transport"/>
    <property type="evidence" value="ECO:0007669"/>
    <property type="project" value="InterPro"/>
</dbReference>
<dbReference type="CDD" id="cd15841">
    <property type="entry name" value="SNARE_Qc"/>
    <property type="match status" value="1"/>
</dbReference>
<evidence type="ECO:0000256" key="9">
    <source>
        <dbReference type="SAM" id="Coils"/>
    </source>
</evidence>
<protein>
    <submittedName>
        <fullName evidence="13">Syntaxin-72</fullName>
    </submittedName>
</protein>
<dbReference type="FunFam" id="1.20.5.110:FF:000006">
    <property type="entry name" value="Syntaxin 6"/>
    <property type="match status" value="1"/>
</dbReference>
<dbReference type="InterPro" id="IPR045242">
    <property type="entry name" value="Syntaxin"/>
</dbReference>
<keyword evidence="3" id="KW-0813">Transport</keyword>
<reference evidence="12" key="1">
    <citation type="journal article" date="2019" name="Database">
        <title>The radish genome database (RadishGD): an integrated information resource for radish genomics.</title>
        <authorList>
            <person name="Yu H.J."/>
            <person name="Baek S."/>
            <person name="Lee Y.J."/>
            <person name="Cho A."/>
            <person name="Mun J.H."/>
        </authorList>
    </citation>
    <scope>NUCLEOTIDE SEQUENCE [LARGE SCALE GENOMIC DNA]</scope>
    <source>
        <strain evidence="12">cv. WK10039</strain>
    </source>
</reference>
<dbReference type="Proteomes" id="UP000504610">
    <property type="component" value="Chromosome 6"/>
</dbReference>
<proteinExistence type="inferred from homology"/>
<name>A0A9W3C1S1_RAPSA</name>
<dbReference type="GO" id="GO:0000149">
    <property type="term" value="F:SNARE binding"/>
    <property type="evidence" value="ECO:0007669"/>
    <property type="project" value="TreeGrafter"/>
</dbReference>
<dbReference type="GeneID" id="108810281"/>
<dbReference type="GO" id="GO:0048278">
    <property type="term" value="P:vesicle docking"/>
    <property type="evidence" value="ECO:0007669"/>
    <property type="project" value="TreeGrafter"/>
</dbReference>
<feature type="domain" description="T-SNARE coiled-coil homology" evidence="11">
    <location>
        <begin position="200"/>
        <end position="256"/>
    </location>
</feature>
<evidence type="ECO:0000256" key="7">
    <source>
        <dbReference type="ARBA" id="ARBA00023054"/>
    </source>
</evidence>
<evidence type="ECO:0000256" key="10">
    <source>
        <dbReference type="SAM" id="Phobius"/>
    </source>
</evidence>
<evidence type="ECO:0000256" key="3">
    <source>
        <dbReference type="ARBA" id="ARBA00022448"/>
    </source>
</evidence>
<dbReference type="RefSeq" id="XP_056845591.1">
    <property type="nucleotide sequence ID" value="XM_056989611.1"/>
</dbReference>
<accession>A0A9W3C1S1</accession>
<dbReference type="PROSITE" id="PS00914">
    <property type="entry name" value="SYNTAXIN"/>
    <property type="match status" value="1"/>
</dbReference>
<organism evidence="12 13">
    <name type="scientific">Raphanus sativus</name>
    <name type="common">Radish</name>
    <name type="synonym">Raphanus raphanistrum var. sativus</name>
    <dbReference type="NCBI Taxonomy" id="3726"/>
    <lineage>
        <taxon>Eukaryota</taxon>
        <taxon>Viridiplantae</taxon>
        <taxon>Streptophyta</taxon>
        <taxon>Embryophyta</taxon>
        <taxon>Tracheophyta</taxon>
        <taxon>Spermatophyta</taxon>
        <taxon>Magnoliopsida</taxon>
        <taxon>eudicotyledons</taxon>
        <taxon>Gunneridae</taxon>
        <taxon>Pentapetalae</taxon>
        <taxon>rosids</taxon>
        <taxon>malvids</taxon>
        <taxon>Brassicales</taxon>
        <taxon>Brassicaceae</taxon>
        <taxon>Brassiceae</taxon>
        <taxon>Raphanus</taxon>
    </lineage>
</organism>
<gene>
    <name evidence="13" type="primary">LOC108810281</name>
</gene>
<dbReference type="InterPro" id="IPR000727">
    <property type="entry name" value="T_SNARE_dom"/>
</dbReference>
<evidence type="ECO:0000256" key="8">
    <source>
        <dbReference type="ARBA" id="ARBA00023136"/>
    </source>
</evidence>
<evidence type="ECO:0000256" key="2">
    <source>
        <dbReference type="ARBA" id="ARBA00009063"/>
    </source>
</evidence>
<evidence type="ECO:0000259" key="11">
    <source>
        <dbReference type="PROSITE" id="PS50192"/>
    </source>
</evidence>
<evidence type="ECO:0000256" key="5">
    <source>
        <dbReference type="ARBA" id="ARBA00022927"/>
    </source>
</evidence>